<gene>
    <name evidence="1" type="ORF">UT17_C0011G0009</name>
</gene>
<name>A0A0G0NZQ8_9BACT</name>
<dbReference type="EMBL" id="LBVU01000011">
    <property type="protein sequence ID" value="KKQ91334.1"/>
    <property type="molecule type" value="Genomic_DNA"/>
</dbReference>
<protein>
    <submittedName>
        <fullName evidence="1">Uncharacterized protein</fullName>
    </submittedName>
</protein>
<dbReference type="STRING" id="1618572.UT17_C0011G0009"/>
<evidence type="ECO:0000313" key="2">
    <source>
        <dbReference type="Proteomes" id="UP000034774"/>
    </source>
</evidence>
<reference evidence="1 2" key="1">
    <citation type="journal article" date="2015" name="Nature">
        <title>rRNA introns, odd ribosomes, and small enigmatic genomes across a large radiation of phyla.</title>
        <authorList>
            <person name="Brown C.T."/>
            <person name="Hug L.A."/>
            <person name="Thomas B.C."/>
            <person name="Sharon I."/>
            <person name="Castelle C.J."/>
            <person name="Singh A."/>
            <person name="Wilkins M.J."/>
            <person name="Williams K.H."/>
            <person name="Banfield J.F."/>
        </authorList>
    </citation>
    <scope>NUCLEOTIDE SEQUENCE [LARGE SCALE GENOMIC DNA]</scope>
</reference>
<organism evidence="1 2">
    <name type="scientific">Candidatus Woesebacteria bacterium GW2011_GWB1_39_10</name>
    <dbReference type="NCBI Taxonomy" id="1618572"/>
    <lineage>
        <taxon>Bacteria</taxon>
        <taxon>Candidatus Woeseibacteriota</taxon>
    </lineage>
</organism>
<evidence type="ECO:0000313" key="1">
    <source>
        <dbReference type="EMBL" id="KKQ91334.1"/>
    </source>
</evidence>
<dbReference type="AlphaFoldDB" id="A0A0G0NZQ8"/>
<accession>A0A0G0NZQ8</accession>
<comment type="caution">
    <text evidence="1">The sequence shown here is derived from an EMBL/GenBank/DDBJ whole genome shotgun (WGS) entry which is preliminary data.</text>
</comment>
<dbReference type="Proteomes" id="UP000034774">
    <property type="component" value="Unassembled WGS sequence"/>
</dbReference>
<sequence>MTLSKATTCLASGNRTPERYRASLRGREAVPRPRRVTTSRESREIPRKVIFYLPTTYYLFCPNPARAGRATGVIAGLATPLPASPEAPPFVQDAP</sequence>
<proteinExistence type="predicted"/>